<accession>A0A844T759</accession>
<comment type="caution">
    <text evidence="1">The sequence shown here is derived from an EMBL/GenBank/DDBJ whole genome shotgun (WGS) entry which is preliminary data.</text>
</comment>
<dbReference type="AlphaFoldDB" id="A0A844T759"/>
<dbReference type="EMBL" id="WQNE01000009">
    <property type="protein sequence ID" value="MVT74056.1"/>
    <property type="molecule type" value="Genomic_DNA"/>
</dbReference>
<sequence>MREQAGKPEGRADEFWQQADARDVTNREAAMCWAAAAER</sequence>
<reference evidence="1 2" key="1">
    <citation type="submission" date="2019-12" db="EMBL/GenBank/DDBJ databases">
        <title>Draft genome sequences Bradyrhizobium cajani AMBPC1010, Bradyrhizobium pachyrhizi AMBPC1040 and Bradyrhizobium yuanmingense ALSPC3051, three plant growth promoting strains isolated from nodules of Cajanus cajan L. in Dominican Republic.</title>
        <authorList>
            <person name="Flores-Felix J.D."/>
            <person name="Araujo J."/>
            <person name="Diaz-Alcantara C."/>
            <person name="Gonzalez-Andres F."/>
            <person name="Velazquez E."/>
        </authorList>
    </citation>
    <scope>NUCLEOTIDE SEQUENCE [LARGE SCALE GENOMIC DNA]</scope>
    <source>
        <strain evidence="1 2">1010</strain>
    </source>
</reference>
<dbReference type="Proteomes" id="UP000449969">
    <property type="component" value="Unassembled WGS sequence"/>
</dbReference>
<protein>
    <submittedName>
        <fullName evidence="1">DUF2934 domain-containing protein</fullName>
    </submittedName>
</protein>
<organism evidence="1 2">
    <name type="scientific">Bradyrhizobium cajani</name>
    <dbReference type="NCBI Taxonomy" id="1928661"/>
    <lineage>
        <taxon>Bacteria</taxon>
        <taxon>Pseudomonadati</taxon>
        <taxon>Pseudomonadota</taxon>
        <taxon>Alphaproteobacteria</taxon>
        <taxon>Hyphomicrobiales</taxon>
        <taxon>Nitrobacteraceae</taxon>
        <taxon>Bradyrhizobium</taxon>
    </lineage>
</organism>
<keyword evidence="2" id="KW-1185">Reference proteome</keyword>
<proteinExistence type="predicted"/>
<name>A0A844T759_9BRAD</name>
<evidence type="ECO:0000313" key="2">
    <source>
        <dbReference type="Proteomes" id="UP000449969"/>
    </source>
</evidence>
<evidence type="ECO:0000313" key="1">
    <source>
        <dbReference type="EMBL" id="MVT74056.1"/>
    </source>
</evidence>
<gene>
    <name evidence="1" type="ORF">GPL20_13545</name>
</gene>